<dbReference type="Proteomes" id="UP000288024">
    <property type="component" value="Unassembled WGS sequence"/>
</dbReference>
<dbReference type="Gene3D" id="1.10.1660.10">
    <property type="match status" value="1"/>
</dbReference>
<feature type="domain" description="Helix-turn-helix" evidence="1">
    <location>
        <begin position="10"/>
        <end position="61"/>
    </location>
</feature>
<gene>
    <name evidence="2" type="ORF">EM808_19455</name>
</gene>
<protein>
    <submittedName>
        <fullName evidence="2">Helix-turn-helix domain-containing protein</fullName>
    </submittedName>
</protein>
<keyword evidence="3" id="KW-1185">Reference proteome</keyword>
<dbReference type="Pfam" id="PF12728">
    <property type="entry name" value="HTH_17"/>
    <property type="match status" value="1"/>
</dbReference>
<dbReference type="GeneID" id="87620409"/>
<name>A0A3S2TSN2_9BACI</name>
<evidence type="ECO:0000313" key="3">
    <source>
        <dbReference type="Proteomes" id="UP000288024"/>
    </source>
</evidence>
<sequence length="324" mass="37438">MDDKQYSKELSTKEAAELLNVKVTTIHKYVKEGKLTPSNEASWHIDNRKYFYEADLLRLKKELEKPGYTTGDVAKILNLHTVTISQYVAKGLLKAEKHIYKGRELNFISKEEFDRFSKKYLGKKRAEKKEFYDKDLETAWFQRFANQDGMEARILIEDYEPVLVTKSGLRITINEIEGNGYLPQTLIVDHGYVSKKGYATFAFSYQDKIDYPLYDFIEICYSHLGPKNMKLGLEESILTLEIKPYVFPDNLLNEKIVDLLNLHLKEGSITPSRKGIYIDSDHEILTFAVPSSLKKKVKQASDEKNITMEELLADIVSNYFNDGN</sequence>
<accession>A0A3S2TSN2</accession>
<proteinExistence type="predicted"/>
<dbReference type="EMBL" id="RZTZ01000009">
    <property type="protein sequence ID" value="RVT59473.1"/>
    <property type="molecule type" value="Genomic_DNA"/>
</dbReference>
<comment type="caution">
    <text evidence="2">The sequence shown here is derived from an EMBL/GenBank/DDBJ whole genome shotgun (WGS) entry which is preliminary data.</text>
</comment>
<evidence type="ECO:0000313" key="2">
    <source>
        <dbReference type="EMBL" id="RVT59473.1"/>
    </source>
</evidence>
<dbReference type="RefSeq" id="WP_127739869.1">
    <property type="nucleotide sequence ID" value="NZ_CAJCKN010000005.1"/>
</dbReference>
<dbReference type="SUPFAM" id="SSF46955">
    <property type="entry name" value="Putative DNA-binding domain"/>
    <property type="match status" value="1"/>
</dbReference>
<reference evidence="2 3" key="1">
    <citation type="submission" date="2019-01" db="EMBL/GenBank/DDBJ databases">
        <title>Bacillus sp. M5HDSG1-1, whole genome shotgun sequence.</title>
        <authorList>
            <person name="Tuo L."/>
        </authorList>
    </citation>
    <scope>NUCLEOTIDE SEQUENCE [LARGE SCALE GENOMIC DNA]</scope>
    <source>
        <strain evidence="2 3">M5HDSG1-1</strain>
    </source>
</reference>
<dbReference type="InterPro" id="IPR041657">
    <property type="entry name" value="HTH_17"/>
</dbReference>
<dbReference type="InterPro" id="IPR009061">
    <property type="entry name" value="DNA-bd_dom_put_sf"/>
</dbReference>
<dbReference type="AlphaFoldDB" id="A0A3S2TSN2"/>
<organism evidence="2 3">
    <name type="scientific">Niallia taxi</name>
    <dbReference type="NCBI Taxonomy" id="2499688"/>
    <lineage>
        <taxon>Bacteria</taxon>
        <taxon>Bacillati</taxon>
        <taxon>Bacillota</taxon>
        <taxon>Bacilli</taxon>
        <taxon>Bacillales</taxon>
        <taxon>Bacillaceae</taxon>
        <taxon>Niallia</taxon>
    </lineage>
</organism>
<evidence type="ECO:0000259" key="1">
    <source>
        <dbReference type="Pfam" id="PF12728"/>
    </source>
</evidence>